<evidence type="ECO:0000313" key="2">
    <source>
        <dbReference type="Proteomes" id="UP000093451"/>
    </source>
</evidence>
<accession>A0AB36EII9</accession>
<reference evidence="1 2" key="1">
    <citation type="journal article" date="2016" name="PeerJ">
        <title>Gall-ID: tools for genotyping gall-causing phytopathogenic bacteria.</title>
        <authorList>
            <person name="Davis E.W.II."/>
            <person name="Weisberg A.J."/>
            <person name="Tabima J.F."/>
            <person name="Grunwald N.J."/>
            <person name="Chang J.H."/>
        </authorList>
    </citation>
    <scope>NUCLEOTIDE SEQUENCE [LARGE SCALE GENOMIC DNA]</scope>
    <source>
        <strain evidence="1 2">N2/73</strain>
    </source>
</reference>
<dbReference type="Proteomes" id="UP000093451">
    <property type="component" value="Unassembled WGS sequence"/>
</dbReference>
<dbReference type="AlphaFoldDB" id="A0AB36EII9"/>
<comment type="caution">
    <text evidence="1">The sequence shown here is derived from an EMBL/GenBank/DDBJ whole genome shotgun (WGS) entry which is preliminary data.</text>
</comment>
<gene>
    <name evidence="1" type="ORF">A6U91_04975</name>
</gene>
<name>A0AB36EII9_AGRTU</name>
<organism evidence="1 2">
    <name type="scientific">Agrobacterium tumefaciens</name>
    <dbReference type="NCBI Taxonomy" id="358"/>
    <lineage>
        <taxon>Bacteria</taxon>
        <taxon>Pseudomonadati</taxon>
        <taxon>Pseudomonadota</taxon>
        <taxon>Alphaproteobacteria</taxon>
        <taxon>Hyphomicrobiales</taxon>
        <taxon>Rhizobiaceae</taxon>
        <taxon>Rhizobium/Agrobacterium group</taxon>
        <taxon>Agrobacterium</taxon>
        <taxon>Agrobacterium tumefaciens complex</taxon>
    </lineage>
</organism>
<dbReference type="EMBL" id="LXKT01000013">
    <property type="protein sequence ID" value="OCJ37579.1"/>
    <property type="molecule type" value="Genomic_DNA"/>
</dbReference>
<sequence>MQRSKIVAMHIKFDILAGIFLPARQLRQEKAMEKLQKRRKSGKIMAGTRIKVRSARRKSLRLDHIISGCNGPTTIPA</sequence>
<protein>
    <submittedName>
        <fullName evidence="1">Uncharacterized protein</fullName>
    </submittedName>
</protein>
<proteinExistence type="predicted"/>
<dbReference type="RefSeq" id="WP_065662593.1">
    <property type="nucleotide sequence ID" value="NZ_LXKT01000013.1"/>
</dbReference>
<evidence type="ECO:0000313" key="1">
    <source>
        <dbReference type="EMBL" id="OCJ37579.1"/>
    </source>
</evidence>